<protein>
    <recommendedName>
        <fullName evidence="2">DUF3592 domain-containing protein</fullName>
    </recommendedName>
</protein>
<evidence type="ECO:0000313" key="4">
    <source>
        <dbReference type="Proteomes" id="UP000004508"/>
    </source>
</evidence>
<dbReference type="AlphaFoldDB" id="D6TP68"/>
<name>D6TP68_KTERA</name>
<sequence>MPPNGGGGFRIQTLAVLNKLYPAKICMQANVSYNFVKKRAFFLRRALLVICIVVLLALLAPVRRVLYYNSFVQAPCVITAKSLLTIRESKSNSRESKSNGDAGVYGSYRPQFSYTLTLPGGQQVRTKGFEGPDILVYSTKEAVQHILDRYRVGEKKSCWYDPADPQRALLVFQGFTFGQILSSFAFFFLAFLIFVPALAYCLEWQLWRYIVLRTRGVLTRGIVVNRVEQRRRDFTINVYTVLYRTGENQQEGVARHIQLMAPPIERHSLPDLYNIFVCYDPRQPMYDRCGKFPRLYRIIPGVVGSLFFLGLTLVFMYEALFNLYWI</sequence>
<evidence type="ECO:0000256" key="1">
    <source>
        <dbReference type="SAM" id="Phobius"/>
    </source>
</evidence>
<keyword evidence="1" id="KW-0812">Transmembrane</keyword>
<dbReference type="EMBL" id="ADVG01000002">
    <property type="protein sequence ID" value="EFH87424.1"/>
    <property type="molecule type" value="Genomic_DNA"/>
</dbReference>
<dbReference type="InParanoid" id="D6TP68"/>
<dbReference type="STRING" id="485913.Krac_8756"/>
<organism evidence="3 4">
    <name type="scientific">Ktedonobacter racemifer DSM 44963</name>
    <dbReference type="NCBI Taxonomy" id="485913"/>
    <lineage>
        <taxon>Bacteria</taxon>
        <taxon>Bacillati</taxon>
        <taxon>Chloroflexota</taxon>
        <taxon>Ktedonobacteria</taxon>
        <taxon>Ktedonobacterales</taxon>
        <taxon>Ktedonobacteraceae</taxon>
        <taxon>Ktedonobacter</taxon>
    </lineage>
</organism>
<comment type="caution">
    <text evidence="3">The sequence shown here is derived from an EMBL/GenBank/DDBJ whole genome shotgun (WGS) entry which is preliminary data.</text>
</comment>
<keyword evidence="1" id="KW-0472">Membrane</keyword>
<feature type="transmembrane region" description="Helical" evidence="1">
    <location>
        <begin position="180"/>
        <end position="202"/>
    </location>
</feature>
<keyword evidence="4" id="KW-1185">Reference proteome</keyword>
<dbReference type="InterPro" id="IPR021994">
    <property type="entry name" value="DUF3592"/>
</dbReference>
<feature type="domain" description="DUF3592" evidence="2">
    <location>
        <begin position="90"/>
        <end position="171"/>
    </location>
</feature>
<evidence type="ECO:0000313" key="3">
    <source>
        <dbReference type="EMBL" id="EFH87424.1"/>
    </source>
</evidence>
<proteinExistence type="predicted"/>
<keyword evidence="1" id="KW-1133">Transmembrane helix</keyword>
<gene>
    <name evidence="3" type="ORF">Krac_8756</name>
</gene>
<dbReference type="Pfam" id="PF12158">
    <property type="entry name" value="DUF3592"/>
    <property type="match status" value="1"/>
</dbReference>
<feature type="transmembrane region" description="Helical" evidence="1">
    <location>
        <begin position="42"/>
        <end position="62"/>
    </location>
</feature>
<reference evidence="3 4" key="1">
    <citation type="journal article" date="2011" name="Stand. Genomic Sci.">
        <title>Non-contiguous finished genome sequence and contextual data of the filamentous soil bacterium Ktedonobacter racemifer type strain (SOSP1-21).</title>
        <authorList>
            <person name="Chang Y.J."/>
            <person name="Land M."/>
            <person name="Hauser L."/>
            <person name="Chertkov O."/>
            <person name="Del Rio T.G."/>
            <person name="Nolan M."/>
            <person name="Copeland A."/>
            <person name="Tice H."/>
            <person name="Cheng J.F."/>
            <person name="Lucas S."/>
            <person name="Han C."/>
            <person name="Goodwin L."/>
            <person name="Pitluck S."/>
            <person name="Ivanova N."/>
            <person name="Ovchinikova G."/>
            <person name="Pati A."/>
            <person name="Chen A."/>
            <person name="Palaniappan K."/>
            <person name="Mavromatis K."/>
            <person name="Liolios K."/>
            <person name="Brettin T."/>
            <person name="Fiebig A."/>
            <person name="Rohde M."/>
            <person name="Abt B."/>
            <person name="Goker M."/>
            <person name="Detter J.C."/>
            <person name="Woyke T."/>
            <person name="Bristow J."/>
            <person name="Eisen J.A."/>
            <person name="Markowitz V."/>
            <person name="Hugenholtz P."/>
            <person name="Kyrpides N.C."/>
            <person name="Klenk H.P."/>
            <person name="Lapidus A."/>
        </authorList>
    </citation>
    <scope>NUCLEOTIDE SEQUENCE [LARGE SCALE GENOMIC DNA]</scope>
    <source>
        <strain evidence="4">DSM 44963</strain>
    </source>
</reference>
<evidence type="ECO:0000259" key="2">
    <source>
        <dbReference type="Pfam" id="PF12158"/>
    </source>
</evidence>
<accession>D6TP68</accession>
<feature type="transmembrane region" description="Helical" evidence="1">
    <location>
        <begin position="295"/>
        <end position="317"/>
    </location>
</feature>
<dbReference type="Proteomes" id="UP000004508">
    <property type="component" value="Unassembled WGS sequence"/>
</dbReference>